<dbReference type="EMBL" id="HBEZ01056189">
    <property type="protein sequence ID" value="CAD8658649.1"/>
    <property type="molecule type" value="Transcribed_RNA"/>
</dbReference>
<dbReference type="SUPFAM" id="SSF81606">
    <property type="entry name" value="PP2C-like"/>
    <property type="match status" value="1"/>
</dbReference>
<reference evidence="2" key="1">
    <citation type="submission" date="2021-01" db="EMBL/GenBank/DDBJ databases">
        <authorList>
            <person name="Corre E."/>
            <person name="Pelletier E."/>
            <person name="Niang G."/>
            <person name="Scheremetjew M."/>
            <person name="Finn R."/>
            <person name="Kale V."/>
            <person name="Holt S."/>
            <person name="Cochrane G."/>
            <person name="Meng A."/>
            <person name="Brown T."/>
            <person name="Cohen L."/>
        </authorList>
    </citation>
    <scope>NUCLEOTIDE SEQUENCE</scope>
    <source>
        <strain evidence="2">CCAP979/52</strain>
    </source>
</reference>
<proteinExistence type="predicted"/>
<dbReference type="Gene3D" id="3.60.40.10">
    <property type="entry name" value="PPM-type phosphatase domain"/>
    <property type="match status" value="1"/>
</dbReference>
<dbReference type="AlphaFoldDB" id="A0A7S0N2Z4"/>
<evidence type="ECO:0000313" key="2">
    <source>
        <dbReference type="EMBL" id="CAD8658649.1"/>
    </source>
</evidence>
<dbReference type="InterPro" id="IPR015655">
    <property type="entry name" value="PP2C"/>
</dbReference>
<dbReference type="InterPro" id="IPR001932">
    <property type="entry name" value="PPM-type_phosphatase-like_dom"/>
</dbReference>
<name>A0A7S0N2Z4_9CRYP</name>
<dbReference type="Pfam" id="PF00481">
    <property type="entry name" value="PP2C"/>
    <property type="match status" value="1"/>
</dbReference>
<sequence length="170" mass="18934">MRRCVGLFGGCNESCTAFLIPVFVEQGGQLKAKELSEDQKPDLECERQRILKCGGRVEPLIDENGEPIGPHRVWLPNMMLPGLAMARSIGDDIAATVGVHATPEIKVHDLTERDKFMVVASDGVWEFLSSEDVVEIVKGCAGDADRVWSIYFSYSRFFRHAVSLGRHTLR</sequence>
<organism evidence="2">
    <name type="scientific">Cryptomonas curvata</name>
    <dbReference type="NCBI Taxonomy" id="233186"/>
    <lineage>
        <taxon>Eukaryota</taxon>
        <taxon>Cryptophyceae</taxon>
        <taxon>Cryptomonadales</taxon>
        <taxon>Cryptomonadaceae</taxon>
        <taxon>Cryptomonas</taxon>
    </lineage>
</organism>
<feature type="domain" description="PPM-type phosphatase" evidence="1">
    <location>
        <begin position="1"/>
        <end position="170"/>
    </location>
</feature>
<dbReference type="PROSITE" id="PS51746">
    <property type="entry name" value="PPM_2"/>
    <property type="match status" value="1"/>
</dbReference>
<dbReference type="CDD" id="cd00143">
    <property type="entry name" value="PP2Cc"/>
    <property type="match status" value="1"/>
</dbReference>
<evidence type="ECO:0000259" key="1">
    <source>
        <dbReference type="PROSITE" id="PS51746"/>
    </source>
</evidence>
<dbReference type="GO" id="GO:0004722">
    <property type="term" value="F:protein serine/threonine phosphatase activity"/>
    <property type="evidence" value="ECO:0007669"/>
    <property type="project" value="InterPro"/>
</dbReference>
<gene>
    <name evidence="2" type="ORF">CCUR1050_LOCUS30866</name>
</gene>
<protein>
    <recommendedName>
        <fullName evidence="1">PPM-type phosphatase domain-containing protein</fullName>
    </recommendedName>
</protein>
<dbReference type="PANTHER" id="PTHR47992">
    <property type="entry name" value="PROTEIN PHOSPHATASE"/>
    <property type="match status" value="1"/>
</dbReference>
<dbReference type="InterPro" id="IPR036457">
    <property type="entry name" value="PPM-type-like_dom_sf"/>
</dbReference>
<accession>A0A7S0N2Z4</accession>